<dbReference type="InterPro" id="IPR027417">
    <property type="entry name" value="P-loop_NTPase"/>
</dbReference>
<dbReference type="GO" id="GO:0005524">
    <property type="term" value="F:ATP binding"/>
    <property type="evidence" value="ECO:0007669"/>
    <property type="project" value="UniProtKB-KW"/>
</dbReference>
<dbReference type="Gene3D" id="3.40.50.300">
    <property type="entry name" value="P-loop containing nucleotide triphosphate hydrolases"/>
    <property type="match status" value="1"/>
</dbReference>
<evidence type="ECO:0000256" key="7">
    <source>
        <dbReference type="SAM" id="Phobius"/>
    </source>
</evidence>
<feature type="transmembrane region" description="Helical" evidence="7">
    <location>
        <begin position="162"/>
        <end position="179"/>
    </location>
</feature>
<evidence type="ECO:0000313" key="11">
    <source>
        <dbReference type="Proteomes" id="UP001499915"/>
    </source>
</evidence>
<feature type="transmembrane region" description="Helical" evidence="7">
    <location>
        <begin position="272"/>
        <end position="292"/>
    </location>
</feature>
<keyword evidence="11" id="KW-1185">Reference proteome</keyword>
<keyword evidence="4 10" id="KW-0067">ATP-binding</keyword>
<dbReference type="PANTHER" id="PTHR24221">
    <property type="entry name" value="ATP-BINDING CASSETTE SUB-FAMILY B"/>
    <property type="match status" value="1"/>
</dbReference>
<comment type="subcellular location">
    <subcellularLocation>
        <location evidence="1">Cell membrane</location>
        <topology evidence="1">Multi-pass membrane protein</topology>
    </subcellularLocation>
</comment>
<comment type="caution">
    <text evidence="10">The sequence shown here is derived from an EMBL/GenBank/DDBJ whole genome shotgun (WGS) entry which is preliminary data.</text>
</comment>
<keyword evidence="3" id="KW-0547">Nucleotide-binding</keyword>
<feature type="domain" description="ABC transporter" evidence="8">
    <location>
        <begin position="361"/>
        <end position="594"/>
    </location>
</feature>
<evidence type="ECO:0000256" key="1">
    <source>
        <dbReference type="ARBA" id="ARBA00004651"/>
    </source>
</evidence>
<dbReference type="SUPFAM" id="SSF52540">
    <property type="entry name" value="P-loop containing nucleoside triphosphate hydrolases"/>
    <property type="match status" value="1"/>
</dbReference>
<keyword evidence="5 7" id="KW-1133">Transmembrane helix</keyword>
<evidence type="ECO:0000259" key="9">
    <source>
        <dbReference type="PROSITE" id="PS50929"/>
    </source>
</evidence>
<dbReference type="PANTHER" id="PTHR24221:SF233">
    <property type="entry name" value="ATP-BINDING_PERMEASE FUSION ABC TRANSPORTER-RELATED"/>
    <property type="match status" value="1"/>
</dbReference>
<dbReference type="Gene3D" id="1.20.1560.10">
    <property type="entry name" value="ABC transporter type 1, transmembrane domain"/>
    <property type="match status" value="1"/>
</dbReference>
<dbReference type="SUPFAM" id="SSF90123">
    <property type="entry name" value="ABC transporter transmembrane region"/>
    <property type="match status" value="1"/>
</dbReference>
<feature type="transmembrane region" description="Helical" evidence="7">
    <location>
        <begin position="78"/>
        <end position="100"/>
    </location>
</feature>
<dbReference type="PROSITE" id="PS50893">
    <property type="entry name" value="ABC_TRANSPORTER_2"/>
    <property type="match status" value="1"/>
</dbReference>
<evidence type="ECO:0000256" key="3">
    <source>
        <dbReference type="ARBA" id="ARBA00022741"/>
    </source>
</evidence>
<dbReference type="InterPro" id="IPR039421">
    <property type="entry name" value="Type_1_exporter"/>
</dbReference>
<keyword evidence="6 7" id="KW-0472">Membrane</keyword>
<feature type="transmembrane region" description="Helical" evidence="7">
    <location>
        <begin position="185"/>
        <end position="202"/>
    </location>
</feature>
<feature type="domain" description="ABC transmembrane type-1" evidence="9">
    <location>
        <begin position="26"/>
        <end position="320"/>
    </location>
</feature>
<dbReference type="InterPro" id="IPR003593">
    <property type="entry name" value="AAA+_ATPase"/>
</dbReference>
<dbReference type="SMART" id="SM00382">
    <property type="entry name" value="AAA"/>
    <property type="match status" value="1"/>
</dbReference>
<sequence>MSLSTPPSYTWRYIFNIALEHKRELILANLIAIGAAVLSVPLPLLMPLLVDEVLLNQPGVVVASVNALFPADWQGAPLYIGSVLLLTVALRLMALGLNVLQARQFTIISKDIIYRIRAGLLERLQRISMAEYETLGSGSVASHFVTDLDTVDRFVGSSVSRFLVAVLSILGTALILIWMHWQLALFILFLNPFVIWLTMATGKKVKHLKARENSAYELFQAALTETLDAIQQIRASNREKHYLTQLTERARAVRDHSTSYEWRSDAANRLSFMLFMIGVDLFRAVSMLMVVFSDLSVGQMMAVFGYLWFMMGPVQEVLGMQYAWFGARAALERVNRLLALHAEPRYPQLQNPFVDRKTVSISLRNLHFSYFPGQEVLRGISLEIPAGQKVALVGASGGGKSTLVQVLLGLYPPQQGEVCFDDVPVQRIGLERVREHVATVLQQPALFNGTVRDNLTMGRRFDDRQLWDALAVAQLKTFVTGLEQGLDTMVGRQGVRLSGGQRQRLAIARMVLSDPAVVILDEATSALDTQTEYALHRAMSEFLQGRTTVIVAHRLSAVKQADRVYVFEDGQIIEQGSHDELLDQQGLYARLYGQRQV</sequence>
<keyword evidence="2 7" id="KW-0812">Transmembrane</keyword>
<accession>A0ABP3TCQ8</accession>
<proteinExistence type="predicted"/>
<organism evidence="10 11">
    <name type="scientific">Marinobacterium maritimum</name>
    <dbReference type="NCBI Taxonomy" id="500162"/>
    <lineage>
        <taxon>Bacteria</taxon>
        <taxon>Pseudomonadati</taxon>
        <taxon>Pseudomonadota</taxon>
        <taxon>Gammaproteobacteria</taxon>
        <taxon>Oceanospirillales</taxon>
        <taxon>Oceanospirillaceae</taxon>
        <taxon>Marinobacterium</taxon>
    </lineage>
</organism>
<evidence type="ECO:0000313" key="10">
    <source>
        <dbReference type="EMBL" id="GAA0693651.1"/>
    </source>
</evidence>
<dbReference type="PROSITE" id="PS50929">
    <property type="entry name" value="ABC_TM1F"/>
    <property type="match status" value="1"/>
</dbReference>
<evidence type="ECO:0000259" key="8">
    <source>
        <dbReference type="PROSITE" id="PS50893"/>
    </source>
</evidence>
<evidence type="ECO:0000256" key="2">
    <source>
        <dbReference type="ARBA" id="ARBA00022692"/>
    </source>
</evidence>
<dbReference type="InterPro" id="IPR011527">
    <property type="entry name" value="ABC1_TM_dom"/>
</dbReference>
<dbReference type="PROSITE" id="PS00211">
    <property type="entry name" value="ABC_TRANSPORTER_1"/>
    <property type="match status" value="1"/>
</dbReference>
<evidence type="ECO:0000256" key="6">
    <source>
        <dbReference type="ARBA" id="ARBA00023136"/>
    </source>
</evidence>
<dbReference type="EMBL" id="BAAAET010000002">
    <property type="protein sequence ID" value="GAA0693651.1"/>
    <property type="molecule type" value="Genomic_DNA"/>
</dbReference>
<dbReference type="InterPro" id="IPR017871">
    <property type="entry name" value="ABC_transporter-like_CS"/>
</dbReference>
<dbReference type="InterPro" id="IPR036640">
    <property type="entry name" value="ABC1_TM_sf"/>
</dbReference>
<evidence type="ECO:0000256" key="5">
    <source>
        <dbReference type="ARBA" id="ARBA00022989"/>
    </source>
</evidence>
<name>A0ABP3TCQ8_9GAMM</name>
<feature type="transmembrane region" description="Helical" evidence="7">
    <location>
        <begin position="25"/>
        <end position="46"/>
    </location>
</feature>
<dbReference type="CDD" id="cd07346">
    <property type="entry name" value="ABC_6TM_exporters"/>
    <property type="match status" value="1"/>
</dbReference>
<dbReference type="Pfam" id="PF00664">
    <property type="entry name" value="ABC_membrane"/>
    <property type="match status" value="1"/>
</dbReference>
<dbReference type="RefSeq" id="WP_343805687.1">
    <property type="nucleotide sequence ID" value="NZ_BAAAET010000002.1"/>
</dbReference>
<dbReference type="Pfam" id="PF00005">
    <property type="entry name" value="ABC_tran"/>
    <property type="match status" value="1"/>
</dbReference>
<dbReference type="InterPro" id="IPR003439">
    <property type="entry name" value="ABC_transporter-like_ATP-bd"/>
</dbReference>
<dbReference type="Proteomes" id="UP001499915">
    <property type="component" value="Unassembled WGS sequence"/>
</dbReference>
<reference evidence="11" key="1">
    <citation type="journal article" date="2019" name="Int. J. Syst. Evol. Microbiol.">
        <title>The Global Catalogue of Microorganisms (GCM) 10K type strain sequencing project: providing services to taxonomists for standard genome sequencing and annotation.</title>
        <authorList>
            <consortium name="The Broad Institute Genomics Platform"/>
            <consortium name="The Broad Institute Genome Sequencing Center for Infectious Disease"/>
            <person name="Wu L."/>
            <person name="Ma J."/>
        </authorList>
    </citation>
    <scope>NUCLEOTIDE SEQUENCE [LARGE SCALE GENOMIC DNA]</scope>
    <source>
        <strain evidence="11">JCM 15134</strain>
    </source>
</reference>
<gene>
    <name evidence="10" type="ORF">GCM10009104_21290</name>
</gene>
<evidence type="ECO:0000256" key="4">
    <source>
        <dbReference type="ARBA" id="ARBA00022840"/>
    </source>
</evidence>
<protein>
    <submittedName>
        <fullName evidence="10">ABC transporter ATP-binding protein</fullName>
    </submittedName>
</protein>